<protein>
    <recommendedName>
        <fullName evidence="4">DUF2663 family protein</fullName>
    </recommendedName>
</protein>
<comment type="caution">
    <text evidence="2">The sequence shown here is derived from an EMBL/GenBank/DDBJ whole genome shotgun (WGS) entry which is preliminary data.</text>
</comment>
<evidence type="ECO:0000313" key="2">
    <source>
        <dbReference type="EMBL" id="MFC5528698.1"/>
    </source>
</evidence>
<keyword evidence="3" id="KW-1185">Reference proteome</keyword>
<name>A0ABW0QW87_9BACL</name>
<dbReference type="Proteomes" id="UP001596108">
    <property type="component" value="Unassembled WGS sequence"/>
</dbReference>
<dbReference type="RefSeq" id="WP_378110559.1">
    <property type="nucleotide sequence ID" value="NZ_JBHSNC010000012.1"/>
</dbReference>
<organism evidence="2 3">
    <name type="scientific">Cohnella yongneupensis</name>
    <dbReference type="NCBI Taxonomy" id="425006"/>
    <lineage>
        <taxon>Bacteria</taxon>
        <taxon>Bacillati</taxon>
        <taxon>Bacillota</taxon>
        <taxon>Bacilli</taxon>
        <taxon>Bacillales</taxon>
        <taxon>Paenibacillaceae</taxon>
        <taxon>Cohnella</taxon>
    </lineage>
</organism>
<keyword evidence="1" id="KW-1133">Transmembrane helix</keyword>
<keyword evidence="1" id="KW-0812">Transmembrane</keyword>
<feature type="transmembrane region" description="Helical" evidence="1">
    <location>
        <begin position="70"/>
        <end position="87"/>
    </location>
</feature>
<gene>
    <name evidence="2" type="ORF">ACFPQ4_04420</name>
</gene>
<reference evidence="3" key="1">
    <citation type="journal article" date="2019" name="Int. J. Syst. Evol. Microbiol.">
        <title>The Global Catalogue of Microorganisms (GCM) 10K type strain sequencing project: providing services to taxonomists for standard genome sequencing and annotation.</title>
        <authorList>
            <consortium name="The Broad Institute Genomics Platform"/>
            <consortium name="The Broad Institute Genome Sequencing Center for Infectious Disease"/>
            <person name="Wu L."/>
            <person name="Ma J."/>
        </authorList>
    </citation>
    <scope>NUCLEOTIDE SEQUENCE [LARGE SCALE GENOMIC DNA]</scope>
    <source>
        <strain evidence="3">CGMCC 1.18578</strain>
    </source>
</reference>
<sequence length="142" mass="16781">MQLNNFIDELNSFPISNDSKQLLIELRNRKVRMNKLSIMLMVSLSLEVFILFKFRFSFYSLFQTMLSKPYVSYIFIISTAVLIYGLIEISKVSKSLELLRKETIDKIERFCIDWNVSEKSQLRDKLSSFIQTSINVNIRYKA</sequence>
<dbReference type="EMBL" id="JBHSNC010000012">
    <property type="protein sequence ID" value="MFC5528698.1"/>
    <property type="molecule type" value="Genomic_DNA"/>
</dbReference>
<evidence type="ECO:0000256" key="1">
    <source>
        <dbReference type="SAM" id="Phobius"/>
    </source>
</evidence>
<evidence type="ECO:0000313" key="3">
    <source>
        <dbReference type="Proteomes" id="UP001596108"/>
    </source>
</evidence>
<accession>A0ABW0QW87</accession>
<evidence type="ECO:0008006" key="4">
    <source>
        <dbReference type="Google" id="ProtNLM"/>
    </source>
</evidence>
<proteinExistence type="predicted"/>
<keyword evidence="1" id="KW-0472">Membrane</keyword>
<feature type="transmembrane region" description="Helical" evidence="1">
    <location>
        <begin position="36"/>
        <end position="58"/>
    </location>
</feature>